<dbReference type="Gene3D" id="3.30.70.1730">
    <property type="match status" value="1"/>
</dbReference>
<evidence type="ECO:0000313" key="7">
    <source>
        <dbReference type="Proteomes" id="UP000261212"/>
    </source>
</evidence>
<reference evidence="6 7" key="1">
    <citation type="submission" date="2018-08" db="EMBL/GenBank/DDBJ databases">
        <title>A genome reference for cultivated species of the human gut microbiota.</title>
        <authorList>
            <person name="Zou Y."/>
            <person name="Xue W."/>
            <person name="Luo G."/>
        </authorList>
    </citation>
    <scope>NUCLEOTIDE SEQUENCE [LARGE SCALE GENOMIC DNA]</scope>
    <source>
        <strain evidence="6 7">AM25-6</strain>
    </source>
</reference>
<dbReference type="PANTHER" id="PTHR11560">
    <property type="entry name" value="39S RIBOSOMAL PROTEIN L10, MITOCHONDRIAL"/>
    <property type="match status" value="1"/>
</dbReference>
<dbReference type="PROSITE" id="PS01109">
    <property type="entry name" value="RIBOSOMAL_L10"/>
    <property type="match status" value="1"/>
</dbReference>
<name>A0A3E3DXA7_9FIRM</name>
<dbReference type="NCBIfam" id="NF000955">
    <property type="entry name" value="PRK00099.1-1"/>
    <property type="match status" value="1"/>
</dbReference>
<dbReference type="GO" id="GO:0070180">
    <property type="term" value="F:large ribosomal subunit rRNA binding"/>
    <property type="evidence" value="ECO:0007669"/>
    <property type="project" value="UniProtKB-UniRule"/>
</dbReference>
<dbReference type="SUPFAM" id="SSF160369">
    <property type="entry name" value="Ribosomal protein L10-like"/>
    <property type="match status" value="1"/>
</dbReference>
<dbReference type="GO" id="GO:0003735">
    <property type="term" value="F:structural constituent of ribosome"/>
    <property type="evidence" value="ECO:0007669"/>
    <property type="project" value="InterPro"/>
</dbReference>
<keyword evidence="2 5" id="KW-0689">Ribosomal protein</keyword>
<dbReference type="GO" id="GO:0006412">
    <property type="term" value="P:translation"/>
    <property type="evidence" value="ECO:0007669"/>
    <property type="project" value="UniProtKB-UniRule"/>
</dbReference>
<organism evidence="6 7">
    <name type="scientific">Anaerofustis stercorihominis</name>
    <dbReference type="NCBI Taxonomy" id="214853"/>
    <lineage>
        <taxon>Bacteria</taxon>
        <taxon>Bacillati</taxon>
        <taxon>Bacillota</taxon>
        <taxon>Clostridia</taxon>
        <taxon>Eubacteriales</taxon>
        <taxon>Eubacteriaceae</taxon>
        <taxon>Anaerofustis</taxon>
    </lineage>
</organism>
<dbReference type="InterPro" id="IPR022973">
    <property type="entry name" value="Ribosomal_uL10_bac"/>
</dbReference>
<comment type="caution">
    <text evidence="6">The sequence shown here is derived from an EMBL/GenBank/DDBJ whole genome shotgun (WGS) entry which is preliminary data.</text>
</comment>
<comment type="similarity">
    <text evidence="1 5">Belongs to the universal ribosomal protein uL10 family.</text>
</comment>
<dbReference type="Pfam" id="PF00466">
    <property type="entry name" value="Ribosomal_L10"/>
    <property type="match status" value="1"/>
</dbReference>
<dbReference type="InterPro" id="IPR043141">
    <property type="entry name" value="Ribosomal_uL10-like_sf"/>
</dbReference>
<keyword evidence="3 5" id="KW-0687">Ribonucleoprotein</keyword>
<comment type="function">
    <text evidence="5">Forms part of the ribosomal stalk, playing a central role in the interaction of the ribosome with GTP-bound translation factors.</text>
</comment>
<evidence type="ECO:0000256" key="2">
    <source>
        <dbReference type="ARBA" id="ARBA00022980"/>
    </source>
</evidence>
<dbReference type="InterPro" id="IPR002363">
    <property type="entry name" value="Ribosomal_uL10_CS_bac"/>
</dbReference>
<dbReference type="Gene3D" id="6.10.250.290">
    <property type="match status" value="1"/>
</dbReference>
<keyword evidence="5" id="KW-0694">RNA-binding</keyword>
<evidence type="ECO:0000313" key="6">
    <source>
        <dbReference type="EMBL" id="RGD73716.1"/>
    </source>
</evidence>
<comment type="subunit">
    <text evidence="5">Part of the ribosomal stalk of the 50S ribosomal subunit. The N-terminus interacts with L11 and the large rRNA to form the base of the stalk. The C-terminus forms an elongated spine to which L12 dimers bind in a sequential fashion forming a multimeric L10(L12)X complex.</text>
</comment>
<dbReference type="HAMAP" id="MF_00362">
    <property type="entry name" value="Ribosomal_uL10"/>
    <property type="match status" value="1"/>
</dbReference>
<dbReference type="AlphaFoldDB" id="A0A3E3DXA7"/>
<proteinExistence type="inferred from homology"/>
<evidence type="ECO:0000256" key="1">
    <source>
        <dbReference type="ARBA" id="ARBA00008889"/>
    </source>
</evidence>
<evidence type="ECO:0000256" key="3">
    <source>
        <dbReference type="ARBA" id="ARBA00023274"/>
    </source>
</evidence>
<dbReference type="Proteomes" id="UP000261212">
    <property type="component" value="Unassembled WGS sequence"/>
</dbReference>
<dbReference type="InterPro" id="IPR001790">
    <property type="entry name" value="Ribosomal_uL10"/>
</dbReference>
<dbReference type="InterPro" id="IPR047865">
    <property type="entry name" value="Ribosomal_uL10_bac_type"/>
</dbReference>
<dbReference type="GO" id="GO:0015934">
    <property type="term" value="C:large ribosomal subunit"/>
    <property type="evidence" value="ECO:0007669"/>
    <property type="project" value="InterPro"/>
</dbReference>
<dbReference type="EMBL" id="QUSM01000004">
    <property type="protein sequence ID" value="RGD73716.1"/>
    <property type="molecule type" value="Genomic_DNA"/>
</dbReference>
<accession>A0A3E3DXA7</accession>
<evidence type="ECO:0000256" key="4">
    <source>
        <dbReference type="ARBA" id="ARBA00035202"/>
    </source>
</evidence>
<gene>
    <name evidence="5" type="primary">rplJ</name>
    <name evidence="6" type="ORF">DW687_07995</name>
</gene>
<evidence type="ECO:0000256" key="5">
    <source>
        <dbReference type="HAMAP-Rule" id="MF_00362"/>
    </source>
</evidence>
<sequence>MIGGNIVASETILEGKKAIVAEIVDKMKNAQAFVLVDYKGINVEQDTAFRKNAREADVDYKIYKNTFLRLAAKECGYDELVDALKGSTAVGFCNSDVVAPAKVVSEFAKSNDLECLTIKGGVIEGSIASLEELQKIATLPSREALLAKMLGSLQAPISNFACVINAIKEKKEEDEQASA</sequence>
<keyword evidence="5" id="KW-0699">rRNA-binding</keyword>
<dbReference type="CDD" id="cd05797">
    <property type="entry name" value="Ribosomal_L10"/>
    <property type="match status" value="1"/>
</dbReference>
<protein>
    <recommendedName>
        <fullName evidence="4 5">Large ribosomal subunit protein uL10</fullName>
    </recommendedName>
</protein>